<dbReference type="Proteomes" id="UP001359886">
    <property type="component" value="Unassembled WGS sequence"/>
</dbReference>
<reference evidence="2 3" key="1">
    <citation type="submission" date="2024-02" db="EMBL/GenBank/DDBJ databases">
        <title>A novel Wenzhouxiangellaceae bacterium, isolated from coastal sediments.</title>
        <authorList>
            <person name="Du Z.-J."/>
            <person name="Ye Y.-Q."/>
            <person name="Zhang X.-Y."/>
        </authorList>
    </citation>
    <scope>NUCLEOTIDE SEQUENCE [LARGE SCALE GENOMIC DNA]</scope>
    <source>
        <strain evidence="2 3">CH-27</strain>
    </source>
</reference>
<sequence length="980" mass="107813">MRRTRKISLPGWPRFVVVLVLLLFAATGAAQEAPEAAWEPPELPDLRELSASLAEPSSRNDTLLTLLAVSRLLGRTSPVDEEAVGEWADQFRDDRGWLDLLAARYVHLPSRSPILDPASWFVQQELGQQNIHPPHDISPLGPGFPALSHQLFDRSDERLAAAFLPETLFQVEVMAPALWQTFRDRVAGDPGFGQVAAALNADWFDPWMAAEPPAPERSGDAGEPLEVGIQRLRELMFSLTLPAPPDALGARRLRFGLYEALPELDPAASRTAAQMLRLASAVEGLHSGRYLEFIQGLLWAVTDLLDTHVHDPAATGGLPPLIAEFLPRLSATLSRQFNDIDPRFNANIAAAFDVAQELADGELPADRMSGLQEELADAVAQLVLMASDLAFYFDQPVRQRISEEIDICISVAAARGSDGRPTFTRHQFDGCLQSMVDMVDSQLRSSELAGEPSGPYGTEQLRRELELMPWQRINYLLGYLHELAPATCPLPDQPLPNPLEWAVFASLVTWFADVEPVFLQTPGNEALVNRMEQQGRRLMRAMSRQVDCISGSGAGINDPVSESLAEYRAALDELVRGIRNAEITFREARLRPGADVMLGGSVTQRTAYRTPDLTIAPCSAERSCEMTQALDATRALVGLFPDEYLLADQTGLGRIEICYDDMQWVERRSEPVRPEDPNVANYFGRLSFNLLGRYHEGGRTEDVFGSHFVSPDEYHYLIAAADDEVLADGCPTEWVGTRIVTSRGRKSGFNLVPDRLTYLAAARSRPSEVILANWERGAEWRDWFVTGIGVQRLEIAPGDGIRDRLAAHMRGLYQAEQQTLYSALLRPSGRLGPDSGPSLHDRLIEVTTYKTLLRSLLVLLYPETVLDSDAIRAMMEGQSGLLDEAVIRRFRAANVPVGNIHDAGLARLQRFQALWDGQPEAVMRSGSVSISVAHAMARLHLLSRKHFSLPASQGVPGQPGVTGPPADSAEPAGSTESASP</sequence>
<protein>
    <recommendedName>
        <fullName evidence="4">Secreted protein</fullName>
    </recommendedName>
</protein>
<feature type="compositionally biased region" description="Low complexity" evidence="1">
    <location>
        <begin position="953"/>
        <end position="965"/>
    </location>
</feature>
<gene>
    <name evidence="2" type="ORF">V3330_15260</name>
</gene>
<keyword evidence="3" id="KW-1185">Reference proteome</keyword>
<comment type="caution">
    <text evidence="2">The sequence shown here is derived from an EMBL/GenBank/DDBJ whole genome shotgun (WGS) entry which is preliminary data.</text>
</comment>
<dbReference type="AlphaFoldDB" id="A0AAW9RB15"/>
<feature type="region of interest" description="Disordered" evidence="1">
    <location>
        <begin position="952"/>
        <end position="980"/>
    </location>
</feature>
<evidence type="ECO:0008006" key="4">
    <source>
        <dbReference type="Google" id="ProtNLM"/>
    </source>
</evidence>
<organism evidence="2 3">
    <name type="scientific">Elongatibacter sediminis</name>
    <dbReference type="NCBI Taxonomy" id="3119006"/>
    <lineage>
        <taxon>Bacteria</taxon>
        <taxon>Pseudomonadati</taxon>
        <taxon>Pseudomonadota</taxon>
        <taxon>Gammaproteobacteria</taxon>
        <taxon>Chromatiales</taxon>
        <taxon>Wenzhouxiangellaceae</taxon>
        <taxon>Elongatibacter</taxon>
    </lineage>
</organism>
<dbReference type="RefSeq" id="WP_354696307.1">
    <property type="nucleotide sequence ID" value="NZ_JAZHOG010000010.1"/>
</dbReference>
<accession>A0AAW9RB15</accession>
<dbReference type="EMBL" id="JAZHOG010000010">
    <property type="protein sequence ID" value="MEJ8568990.1"/>
    <property type="molecule type" value="Genomic_DNA"/>
</dbReference>
<proteinExistence type="predicted"/>
<evidence type="ECO:0000313" key="3">
    <source>
        <dbReference type="Proteomes" id="UP001359886"/>
    </source>
</evidence>
<evidence type="ECO:0000313" key="2">
    <source>
        <dbReference type="EMBL" id="MEJ8568990.1"/>
    </source>
</evidence>
<evidence type="ECO:0000256" key="1">
    <source>
        <dbReference type="SAM" id="MobiDB-lite"/>
    </source>
</evidence>
<name>A0AAW9RB15_9GAMM</name>